<keyword evidence="1" id="KW-0812">Transmembrane</keyword>
<evidence type="ECO:0000313" key="4">
    <source>
        <dbReference type="Proteomes" id="UP000701801"/>
    </source>
</evidence>
<dbReference type="EMBL" id="CAJVRM010000172">
    <property type="protein sequence ID" value="CAG8976337.1"/>
    <property type="molecule type" value="Genomic_DNA"/>
</dbReference>
<keyword evidence="1" id="KW-1133">Transmembrane helix</keyword>
<keyword evidence="2" id="KW-0732">Signal</keyword>
<feature type="transmembrane region" description="Helical" evidence="1">
    <location>
        <begin position="146"/>
        <end position="165"/>
    </location>
</feature>
<feature type="signal peptide" evidence="2">
    <location>
        <begin position="1"/>
        <end position="24"/>
    </location>
</feature>
<name>A0A9N9Q6E4_9HELO</name>
<dbReference type="AlphaFoldDB" id="A0A9N9Q6E4"/>
<dbReference type="OrthoDB" id="1523883at2759"/>
<keyword evidence="4" id="KW-1185">Reference proteome</keyword>
<dbReference type="Proteomes" id="UP000701801">
    <property type="component" value="Unassembled WGS sequence"/>
</dbReference>
<feature type="transmembrane region" description="Helical" evidence="1">
    <location>
        <begin position="65"/>
        <end position="86"/>
    </location>
</feature>
<evidence type="ECO:0000313" key="3">
    <source>
        <dbReference type="EMBL" id="CAG8976337.1"/>
    </source>
</evidence>
<sequence length="166" mass="18802">MSVDFFAPGSAALVSLRLSPLLAATAFITGAIDQQNSWSNLAKSIPHGSRPKHAPDWLYDHVWRLIPVCAVTYPLTILLLGLNLFLGPMSKEAWRWYGTGFVLFVGHCFPYRKARRIRCALWRRGLDGEEAFESLRTFTDFHGMRIVFYDLPAWAVVFVGVISHFT</sequence>
<evidence type="ECO:0000256" key="2">
    <source>
        <dbReference type="SAM" id="SignalP"/>
    </source>
</evidence>
<gene>
    <name evidence="3" type="ORF">HYALB_00005744</name>
</gene>
<comment type="caution">
    <text evidence="3">The sequence shown here is derived from an EMBL/GenBank/DDBJ whole genome shotgun (WGS) entry which is preliminary data.</text>
</comment>
<feature type="chain" id="PRO_5040225611" evidence="2">
    <location>
        <begin position="25"/>
        <end position="166"/>
    </location>
</feature>
<protein>
    <submittedName>
        <fullName evidence="3">Uncharacterized protein</fullName>
    </submittedName>
</protein>
<reference evidence="3" key="1">
    <citation type="submission" date="2021-07" db="EMBL/GenBank/DDBJ databases">
        <authorList>
            <person name="Durling M."/>
        </authorList>
    </citation>
    <scope>NUCLEOTIDE SEQUENCE</scope>
</reference>
<keyword evidence="1" id="KW-0472">Membrane</keyword>
<proteinExistence type="predicted"/>
<evidence type="ECO:0000256" key="1">
    <source>
        <dbReference type="SAM" id="Phobius"/>
    </source>
</evidence>
<organism evidence="3 4">
    <name type="scientific">Hymenoscyphus albidus</name>
    <dbReference type="NCBI Taxonomy" id="595503"/>
    <lineage>
        <taxon>Eukaryota</taxon>
        <taxon>Fungi</taxon>
        <taxon>Dikarya</taxon>
        <taxon>Ascomycota</taxon>
        <taxon>Pezizomycotina</taxon>
        <taxon>Leotiomycetes</taxon>
        <taxon>Helotiales</taxon>
        <taxon>Helotiaceae</taxon>
        <taxon>Hymenoscyphus</taxon>
    </lineage>
</organism>
<accession>A0A9N9Q6E4</accession>